<evidence type="ECO:0000313" key="9">
    <source>
        <dbReference type="EMBL" id="GHF35314.1"/>
    </source>
</evidence>
<protein>
    <recommendedName>
        <fullName evidence="8">Carrier domain-containing protein</fullName>
    </recommendedName>
</protein>
<evidence type="ECO:0000313" key="10">
    <source>
        <dbReference type="Proteomes" id="UP000630718"/>
    </source>
</evidence>
<dbReference type="Pfam" id="PF00550">
    <property type="entry name" value="PP-binding"/>
    <property type="match status" value="3"/>
</dbReference>
<dbReference type="SUPFAM" id="SSF47336">
    <property type="entry name" value="ACP-like"/>
    <property type="match status" value="3"/>
</dbReference>
<evidence type="ECO:0000256" key="4">
    <source>
        <dbReference type="ARBA" id="ARBA00022553"/>
    </source>
</evidence>
<dbReference type="PROSITE" id="PS00012">
    <property type="entry name" value="PHOSPHOPANTETHEINE"/>
    <property type="match status" value="3"/>
</dbReference>
<feature type="region of interest" description="Disordered" evidence="7">
    <location>
        <begin position="2685"/>
        <end position="2716"/>
    </location>
</feature>
<dbReference type="PROSITE" id="PS50075">
    <property type="entry name" value="CARRIER"/>
    <property type="match status" value="3"/>
</dbReference>
<organism evidence="9 10">
    <name type="scientific">Streptomyces fumanus</name>
    <dbReference type="NCBI Taxonomy" id="67302"/>
    <lineage>
        <taxon>Bacteria</taxon>
        <taxon>Bacillati</taxon>
        <taxon>Actinomycetota</taxon>
        <taxon>Actinomycetes</taxon>
        <taxon>Kitasatosporales</taxon>
        <taxon>Streptomycetaceae</taxon>
        <taxon>Streptomyces</taxon>
    </lineage>
</organism>
<dbReference type="Gene3D" id="3.30.300.30">
    <property type="match status" value="3"/>
</dbReference>
<evidence type="ECO:0000259" key="8">
    <source>
        <dbReference type="PROSITE" id="PS50075"/>
    </source>
</evidence>
<dbReference type="InterPro" id="IPR001242">
    <property type="entry name" value="Condensation_dom"/>
</dbReference>
<dbReference type="CDD" id="cd12117">
    <property type="entry name" value="A_NRPS_Srf_like"/>
    <property type="match status" value="1"/>
</dbReference>
<name>A0A919B1U1_9ACTN</name>
<dbReference type="InterPro" id="IPR010071">
    <property type="entry name" value="AA_adenyl_dom"/>
</dbReference>
<dbReference type="FunFam" id="2.30.38.10:FF:000001">
    <property type="entry name" value="Non-ribosomal peptide synthetase PvdI"/>
    <property type="match status" value="1"/>
</dbReference>
<evidence type="ECO:0000256" key="3">
    <source>
        <dbReference type="ARBA" id="ARBA00022450"/>
    </source>
</evidence>
<dbReference type="GO" id="GO:0005829">
    <property type="term" value="C:cytosol"/>
    <property type="evidence" value="ECO:0007669"/>
    <property type="project" value="TreeGrafter"/>
</dbReference>
<dbReference type="PROSITE" id="PS00455">
    <property type="entry name" value="AMP_BINDING"/>
    <property type="match status" value="2"/>
</dbReference>
<reference evidence="9" key="1">
    <citation type="journal article" date="2014" name="Int. J. Syst. Evol. Microbiol.">
        <title>Complete genome sequence of Corynebacterium casei LMG S-19264T (=DSM 44701T), isolated from a smear-ripened cheese.</title>
        <authorList>
            <consortium name="US DOE Joint Genome Institute (JGI-PGF)"/>
            <person name="Walter F."/>
            <person name="Albersmeier A."/>
            <person name="Kalinowski J."/>
            <person name="Ruckert C."/>
        </authorList>
    </citation>
    <scope>NUCLEOTIDE SEQUENCE</scope>
    <source>
        <strain evidence="9">JCM 4477</strain>
    </source>
</reference>
<dbReference type="GO" id="GO:0003824">
    <property type="term" value="F:catalytic activity"/>
    <property type="evidence" value="ECO:0007669"/>
    <property type="project" value="InterPro"/>
</dbReference>
<evidence type="ECO:0000256" key="2">
    <source>
        <dbReference type="ARBA" id="ARBA00006432"/>
    </source>
</evidence>
<keyword evidence="3" id="KW-0596">Phosphopantetheine</keyword>
<dbReference type="SUPFAM" id="SSF56801">
    <property type="entry name" value="Acetyl-CoA synthetase-like"/>
    <property type="match status" value="3"/>
</dbReference>
<dbReference type="InterPro" id="IPR020806">
    <property type="entry name" value="PKS_PP-bd"/>
</dbReference>
<sequence length="3806" mass="403757">MAPGVAGELYVAGEGVARGYAGRPGLSAERFVACPFEDSGRMYRTGDLARWSKDGVLEFSGRADEQVKIRGFRIEPAEIEAVLTAHENVRQAAVIAREDQPGVKRLVAYVVGEADETELRRYVADKLPDYMVPAAFVTLEAIPLTRNGKLDRSALPAPDLAGRTTGRAPATPTEELLCGLFAEVLGVEQVGADDSFFTLGGDSIMSMLVVSRARRAGVVISARQVFEHRTPAALARVSVPVRRTDQDADNAVGTIPLTPVMRELAERSGSMALSSAFGQAMWVTVPAGLDEERLVAAVRAVLGHHPVLRSRLEAPTGAEPWRLVVPRAGAAEAEIAQACVRRVDAATAPQDLDELAEREAERLAPRAGVMLRVTWFDAGPGRPGTLLLVAHHLVVDGVSWRVLLPDLATAYDDPGALEPAGTSFRRWATELQTQAADRSRVDELPYWTALLSGPDVELAEPEADGTGTHEVSLTVPSGVTAALLRHIPAAFHVGVDEVLLAGLFAAVAEHRPEAAGGTLVDIEGHGREPLTPDMDLSRTVGWFTSTHPVRLDLPGIDPMGVRAGAVAAGTLLKRVKEQVRSTPGDGLGYGMLRYLNAATAWELAALPTPGIRFNYLGRFAAAEGSWLPTAAGLRPVGHVDGTASHLLDAEGLVRDLPDGPELTLLLSGPADRITRRTLDMLAANWAAVLGGLATHATTPDAGGHTPSDFPLVTLTQEQVDELDADTPDVDEVWPLSPLQEGLLFHAGYDEQARDVYVEQRSLELAGHVDAELLRASWQALLDRHPGLRSGFRDLGGERPVQVTARNVTMPWQQTDLSHLGDQADTEARRLAAADHARPLDVTRAPLLRVLLLKLSETRHLMVLTMHHIVLDGWSLPILFQELSQVYAAGGDASGLPPVAPYRDYLAWLDRQDRHAARTAWAEALEGLTEPTQLATADADDAPAHVTTWLDENLASRLRDVARLHGLTLNTVMQGVWGLLVGMLAGHRDVVFGATTAIRPAELPGVERMLGLFINTVPVRVTSNPSSPILELLADLQARQSALLPHQHLGLAEIQRLAGPGAVFDSILVYENLPETDQPPTTDDGLHITEIRGEDAAHYPLILGMIPETRELRLDYRPSLLDEASARGLLGRVVRVLEQVAADPVVRVGAIEMLSADERHRVLEEWNATARAVPEQSLIALFEAQAARTPDAVAVVARGVSWTYAELNARANGVAYGLIERSVVPESLVGVRLERSAELVPTLLGVLKAGAAYVPLDARHPQERLASIVSEAGVSVVLTDADVFEPVEDNPGVAVPPEALAYVMYTSGSTGVPKGVAVTHRNVVAFCLDGAWADDVVECVLFQANHAFDASTYEIWVPLLRGGRLVVAPAGDIGAAERGALIAEHGVTNVHATAGLFRVLAEQSPEIFAGVREVSTGGDVVSASAIRALLASHSDLVVRTTYGPTENTAFTTHLPFTAGDEVPATVPIGRPMDNTRTYVLDDTLRPVAPGVTGELYLAGKGVARGYAGRAGLTAERFVACPFDESGSRMYRTGDLARWNKDGVLEFSGRADEQVKIRGFRIEPAEVETVLTAHESVDQAAVIAREDQPGVKRLVAYVVGETDETELRRYVADKLPDYMVPAAFVTLEAIPLTRNGKLDRAALPAPDLAGRTTGRAPATPTEELLCGLFAEVLGLEQVGADDSFFTLGGDSIMSMLVVSRARRAGVVISARQVFEHRTPAALARVAELGGARAVGDVGTGVVPLTPVMREVLERSGPAALGGAFTQSMVVTVPAGLDEERLVRAVRAVVDHHDMLRARLCPPGNPTENGTWHLDVPPPGPTSVPVRRVDVSDRDGDLGDLGDLIEQEAAQYPDPYTGQMLRVTWFDAGPGRPGTLLLVVHHLVVDGVSWRVLLPDLATAYDDPGALEPVGTSFRRWATELRALAAGPARAAELPEWTRILSGPDPLVGDRPLDPAVDTVRAGTHRLSLTPPSDVTDALLRRIPAAFHMGVDEVLLAGLAAALTEWQRGRGRDTAAGMLVDVEAHGREPLTPDMDLSRTVGWFTGSRPVRLDTSGAEPGRVRAGAADAGVLLKRVKEQLRATPGDGLGHGMLRRLAPDTADALAQLPVPQVGFNYLGRFGAAADGAWQPAGESALGGSSDPDMALAHALEAGGVVLDRPEGPELTLSLTAPAGLLDEAVLRDLAGRWVAMLGGLAGHAADPAAGGHTPSDFPLVTLTQEQVDGLQAAHPALTDIWPLAPLQEGLLFHAGYAGDRTDEGEGDGEGDGGGNDAYVWQRSLELTGPLDAARLRASWQALLARHTNLGAAFVTPAGQDRPVQVISSGLTPAWRQVDLTAGDDQGNAERIAATERARGFDLSRPPLLRLVLIRTAEDRHRLVVTMHHIVLDGWSLPTLFGELWHLYAANGDPSGLPPAAPYRDYLAWLDRRDRVAARHAWRQELAGLDEPTLAGPVEPGAVETLPRHLVTHLDTGTARALERMARDRGVTMNTVVQGAWAVLLGVLTGRTDVVFGSTVAGRPAELPGVESMVGLFINTVPVRVTLDPARPIAGLLADLQSRQSAMLAHQHIGPAEIQRLAGPGATFDTLVVYQNFPSSAPGPVGLSVGAVEGEDAAHYPLTLVVTPGERVEVRLEYRADAFDAPTVQAVAARFAELLRQIAARPDTPVAALTPLTATERRQVLHDWNATTTATATATAADTDITTPAPTPAPAPAPTPAPAPAPEATLTTLFEAQAARTPGATAVTDVGSALTYAELDGLAAQVAHELIARGVGPEDLVGVVMERGTELYAVLLGVLKAGAAYVPVDPGYPAERIAFTLTDARPALVVCTSATGDAVREAGIERVVWDDPATRAALAARPRTGPTDADRVRPLRPAHPAYVIYTSGSTGVPKGVAVPHAGAVNYVTWRSAAYGWGPGERVLQFASVSFDTSVADIFPTLTCGATLCVARRDVDLAEELALLEVTAATFTPSVLDSLAQEADSPALRRVRCIVTAGEECTPDLLRRWAPGRAFHNEYGPTEVTVDVTCWTSPPGEVPDVVPLGGPIANVRVYVLDEFLRPVPPGVIGEVYVTGAGVTRGYVRRPGLTAERFVACPFTGGRMYRTGDLARWSTGGDLVFAGRADEQVKIRGFRVEPGEIETVLTGHPDVARAAVIARTDSGTKRLVGYVVPAGPGGVDTAGLRAYVADRLPDHMTPAALVSLDAIPLTAHGKLDRAALPAPDFAGLATGRAPAGPREELLCGLFSEVLGLERVGADDSFFALGGDSITSMLVVARARRKGLVLTPRQIFEHRTAAALARVAADRSPDGDAAAADAEPDVPTGPVPLTPVMRELYERSGPAALSGGFCQSMLVSVPAGLRLDALTAGVQALLDHHDVLRARLTVPADEPPYLLVPERGTVAAGDCVRRVDAAHLDGDRLAEVIAERSDEAMADLDARSALVRVVWFDAGPHRAGRLLLAVHHLAVDGVSWRVLLPDLAAACAAAADGLEPALQPAGTSFRRWARALATEATRRAGELPEWVRIRSLAEPPLGGRPLDPARDTVAAGVHETERRIPADTTEELLTRVPAAFHAGVDDVLLAGLTAALAAWRRRRGQDATGVLVDLEGHGRVPLTAGMDLSRTVGWFTSSHPVRLDAGTADLAEVRAGGPAAGDLVKRVKEQMRAVPGDGLGHGLLRHLDPETAPALRDLPEPQVGFNYLGRFTAGDGTQHWAPVGDSAVGGAADPAMAATHALEAGGVVLDRPDGPELTLTLASPAGLLGEADLRELAALWADTLTGLAAHRADADTGHTPSDFPLVTLDQNEIEEFQIKLADGGGTR</sequence>
<dbReference type="PANTHER" id="PTHR45527:SF1">
    <property type="entry name" value="FATTY ACID SYNTHASE"/>
    <property type="match status" value="1"/>
</dbReference>
<dbReference type="NCBIfam" id="TIGR01720">
    <property type="entry name" value="NRPS-para261"/>
    <property type="match status" value="3"/>
</dbReference>
<dbReference type="Pfam" id="PF00668">
    <property type="entry name" value="Condensation"/>
    <property type="match status" value="5"/>
</dbReference>
<dbReference type="InterPro" id="IPR023213">
    <property type="entry name" value="CAT-like_dom_sf"/>
</dbReference>
<dbReference type="Proteomes" id="UP000630718">
    <property type="component" value="Unassembled WGS sequence"/>
</dbReference>
<dbReference type="Pfam" id="PF00501">
    <property type="entry name" value="AMP-binding"/>
    <property type="match status" value="2"/>
</dbReference>
<dbReference type="GO" id="GO:0017000">
    <property type="term" value="P:antibiotic biosynthetic process"/>
    <property type="evidence" value="ECO:0007669"/>
    <property type="project" value="UniProtKB-KW"/>
</dbReference>
<feature type="domain" description="Carrier" evidence="8">
    <location>
        <begin position="168"/>
        <end position="242"/>
    </location>
</feature>
<dbReference type="Gene3D" id="3.30.559.10">
    <property type="entry name" value="Chloramphenicol acetyltransferase-like domain"/>
    <property type="match status" value="5"/>
</dbReference>
<comment type="similarity">
    <text evidence="2">Belongs to the ATP-dependent AMP-binding enzyme family.</text>
</comment>
<dbReference type="InterPro" id="IPR006162">
    <property type="entry name" value="Ppantetheine_attach_site"/>
</dbReference>
<dbReference type="Gene3D" id="3.30.559.30">
    <property type="entry name" value="Nonribosomal peptide synthetase, condensation domain"/>
    <property type="match status" value="5"/>
</dbReference>
<dbReference type="Pfam" id="PF13193">
    <property type="entry name" value="AMP-binding_C"/>
    <property type="match status" value="3"/>
</dbReference>
<feature type="compositionally biased region" description="Pro residues" evidence="7">
    <location>
        <begin position="2699"/>
        <end position="2715"/>
    </location>
</feature>
<dbReference type="NCBIfam" id="TIGR01733">
    <property type="entry name" value="AA-adenyl-dom"/>
    <property type="match status" value="2"/>
</dbReference>
<dbReference type="FunFam" id="3.40.50.12780:FF:000012">
    <property type="entry name" value="Non-ribosomal peptide synthetase"/>
    <property type="match status" value="1"/>
</dbReference>
<feature type="domain" description="Carrier" evidence="8">
    <location>
        <begin position="1654"/>
        <end position="1728"/>
    </location>
</feature>
<dbReference type="Gene3D" id="3.40.50.12780">
    <property type="entry name" value="N-terminal domain of ligase-like"/>
    <property type="match status" value="1"/>
</dbReference>
<dbReference type="InterPro" id="IPR042099">
    <property type="entry name" value="ANL_N_sf"/>
</dbReference>
<accession>A0A919B1U1</accession>
<gene>
    <name evidence="9" type="ORF">GCM10018772_70880</name>
</gene>
<comment type="caution">
    <text evidence="9">The sequence shown here is derived from an EMBL/GenBank/DDBJ whole genome shotgun (WGS) entry which is preliminary data.</text>
</comment>
<evidence type="ECO:0000256" key="5">
    <source>
        <dbReference type="ARBA" id="ARBA00022737"/>
    </source>
</evidence>
<dbReference type="InterPro" id="IPR045851">
    <property type="entry name" value="AMP-bd_C_sf"/>
</dbReference>
<dbReference type="NCBIfam" id="NF003417">
    <property type="entry name" value="PRK04813.1"/>
    <property type="match status" value="3"/>
</dbReference>
<feature type="compositionally biased region" description="Low complexity" evidence="7">
    <location>
        <begin position="2685"/>
        <end position="2698"/>
    </location>
</feature>
<evidence type="ECO:0000256" key="6">
    <source>
        <dbReference type="ARBA" id="ARBA00023194"/>
    </source>
</evidence>
<keyword evidence="5" id="KW-0677">Repeat</keyword>
<dbReference type="GO" id="GO:0008610">
    <property type="term" value="P:lipid biosynthetic process"/>
    <property type="evidence" value="ECO:0007669"/>
    <property type="project" value="UniProtKB-ARBA"/>
</dbReference>
<dbReference type="PANTHER" id="PTHR45527">
    <property type="entry name" value="NONRIBOSOMAL PEPTIDE SYNTHETASE"/>
    <property type="match status" value="1"/>
</dbReference>
<dbReference type="SMART" id="SM00823">
    <property type="entry name" value="PKS_PP"/>
    <property type="match status" value="3"/>
</dbReference>
<proteinExistence type="inferred from homology"/>
<dbReference type="InterPro" id="IPR000873">
    <property type="entry name" value="AMP-dep_synth/lig_dom"/>
</dbReference>
<feature type="domain" description="Carrier" evidence="8">
    <location>
        <begin position="3221"/>
        <end position="3295"/>
    </location>
</feature>
<keyword evidence="10" id="KW-1185">Reference proteome</keyword>
<dbReference type="InterPro" id="IPR025110">
    <property type="entry name" value="AMP-bd_C"/>
</dbReference>
<dbReference type="InterPro" id="IPR020845">
    <property type="entry name" value="AMP-binding_CS"/>
</dbReference>
<dbReference type="Gene3D" id="2.30.38.10">
    <property type="entry name" value="Luciferase, Domain 3"/>
    <property type="match status" value="2"/>
</dbReference>
<dbReference type="InterPro" id="IPR036736">
    <property type="entry name" value="ACP-like_sf"/>
</dbReference>
<dbReference type="GO" id="GO:0031177">
    <property type="term" value="F:phosphopantetheine binding"/>
    <property type="evidence" value="ECO:0007669"/>
    <property type="project" value="InterPro"/>
</dbReference>
<comment type="cofactor">
    <cofactor evidence="1">
        <name>pantetheine 4'-phosphate</name>
        <dbReference type="ChEBI" id="CHEBI:47942"/>
    </cofactor>
</comment>
<dbReference type="InterPro" id="IPR010060">
    <property type="entry name" value="NRPS_synth"/>
</dbReference>
<dbReference type="CDD" id="cd05930">
    <property type="entry name" value="A_NRPS"/>
    <property type="match status" value="1"/>
</dbReference>
<dbReference type="SUPFAM" id="SSF52777">
    <property type="entry name" value="CoA-dependent acyltransferases"/>
    <property type="match status" value="10"/>
</dbReference>
<dbReference type="EMBL" id="BNBI01000026">
    <property type="protein sequence ID" value="GHF35314.1"/>
    <property type="molecule type" value="Genomic_DNA"/>
</dbReference>
<dbReference type="CDD" id="cd19543">
    <property type="entry name" value="DCL_NRPS"/>
    <property type="match status" value="2"/>
</dbReference>
<reference evidence="9" key="2">
    <citation type="submission" date="2020-09" db="EMBL/GenBank/DDBJ databases">
        <authorList>
            <person name="Sun Q."/>
            <person name="Ohkuma M."/>
        </authorList>
    </citation>
    <scope>NUCLEOTIDE SEQUENCE</scope>
    <source>
        <strain evidence="9">JCM 4477</strain>
    </source>
</reference>
<dbReference type="GO" id="GO:0043041">
    <property type="term" value="P:amino acid activation for nonribosomal peptide biosynthetic process"/>
    <property type="evidence" value="ECO:0007669"/>
    <property type="project" value="TreeGrafter"/>
</dbReference>
<dbReference type="FunFam" id="3.40.50.980:FF:000001">
    <property type="entry name" value="Non-ribosomal peptide synthetase"/>
    <property type="match status" value="1"/>
</dbReference>
<keyword evidence="6" id="KW-0045">Antibiotic biosynthesis</keyword>
<dbReference type="Gene3D" id="3.40.50.980">
    <property type="match status" value="2"/>
</dbReference>
<evidence type="ECO:0000256" key="7">
    <source>
        <dbReference type="SAM" id="MobiDB-lite"/>
    </source>
</evidence>
<dbReference type="GO" id="GO:0044550">
    <property type="term" value="P:secondary metabolite biosynthetic process"/>
    <property type="evidence" value="ECO:0007669"/>
    <property type="project" value="UniProtKB-ARBA"/>
</dbReference>
<evidence type="ECO:0000256" key="1">
    <source>
        <dbReference type="ARBA" id="ARBA00001957"/>
    </source>
</evidence>
<keyword evidence="4" id="KW-0597">Phosphoprotein</keyword>
<dbReference type="Gene3D" id="1.10.1200.10">
    <property type="entry name" value="ACP-like"/>
    <property type="match status" value="3"/>
</dbReference>
<dbReference type="InterPro" id="IPR009081">
    <property type="entry name" value="PP-bd_ACP"/>
</dbReference>
<dbReference type="FunFam" id="1.10.1200.10:FF:000005">
    <property type="entry name" value="Nonribosomal peptide synthetase 1"/>
    <property type="match status" value="3"/>
</dbReference>
<dbReference type="FunFam" id="3.30.300.30:FF:000010">
    <property type="entry name" value="Enterobactin synthetase component F"/>
    <property type="match status" value="3"/>
</dbReference>